<dbReference type="RefSeq" id="WP_160298336.1">
    <property type="nucleotide sequence ID" value="NZ_CP059735.1"/>
</dbReference>
<feature type="domain" description="Lipoyl-binding" evidence="7">
    <location>
        <begin position="102"/>
        <end position="177"/>
    </location>
</feature>
<sequence>MHTDVVIPHLPEAVPQAEIADIYVNQGQQVKVGDHLFDVETDKVVLEVVADVTGIIDEFNISKDDSVTSRQVVMKIRPQRDGEVPVEAKNSVYLEQRENTDPLDVIVPILPESVADGVISTIHVTPGQQVQRDQGLFDVETDKVILEVVAETSGIVSDFTIAQGHWVNSEQVVMQLTPQMFETPPEPAGQTQQVAAMKGEANPVVNTQESTGKGVFAPGSLLFGIIGLVLGVLVTAVLLG</sequence>
<evidence type="ECO:0000256" key="2">
    <source>
        <dbReference type="ARBA" id="ARBA00011484"/>
    </source>
</evidence>
<dbReference type="InterPro" id="IPR000089">
    <property type="entry name" value="Biotin_lipoyl"/>
</dbReference>
<feature type="domain" description="Lipoyl-binding" evidence="7">
    <location>
        <begin position="2"/>
        <end position="77"/>
    </location>
</feature>
<dbReference type="GO" id="GO:0005737">
    <property type="term" value="C:cytoplasm"/>
    <property type="evidence" value="ECO:0007669"/>
    <property type="project" value="TreeGrafter"/>
</dbReference>
<name>A0AAE9YH32_9GAMM</name>
<dbReference type="PANTHER" id="PTHR43178">
    <property type="entry name" value="DIHYDROLIPOAMIDE ACETYLTRANSFERASE COMPONENT OF PYRUVATE DEHYDROGENASE COMPLEX"/>
    <property type="match status" value="1"/>
</dbReference>
<keyword evidence="6" id="KW-1133">Transmembrane helix</keyword>
<keyword evidence="3" id="KW-0808">Transferase</keyword>
<organism evidence="8 9">
    <name type="scientific">Thalassomonas actiniarum</name>
    <dbReference type="NCBI Taxonomy" id="485447"/>
    <lineage>
        <taxon>Bacteria</taxon>
        <taxon>Pseudomonadati</taxon>
        <taxon>Pseudomonadota</taxon>
        <taxon>Gammaproteobacteria</taxon>
        <taxon>Alteromonadales</taxon>
        <taxon>Colwelliaceae</taxon>
        <taxon>Thalassomonas</taxon>
    </lineage>
</organism>
<dbReference type="GO" id="GO:0016407">
    <property type="term" value="F:acetyltransferase activity"/>
    <property type="evidence" value="ECO:0007669"/>
    <property type="project" value="TreeGrafter"/>
</dbReference>
<dbReference type="AlphaFoldDB" id="A0AAE9YH32"/>
<evidence type="ECO:0000313" key="9">
    <source>
        <dbReference type="Proteomes" id="UP000032568"/>
    </source>
</evidence>
<comment type="cofactor">
    <cofactor evidence="1">
        <name>(R)-lipoate</name>
        <dbReference type="ChEBI" id="CHEBI:83088"/>
    </cofactor>
</comment>
<dbReference type="PROSITE" id="PS00189">
    <property type="entry name" value="LIPOYL"/>
    <property type="match status" value="2"/>
</dbReference>
<dbReference type="Pfam" id="PF00364">
    <property type="entry name" value="Biotin_lipoyl"/>
    <property type="match status" value="2"/>
</dbReference>
<proteinExistence type="predicted"/>
<dbReference type="InterPro" id="IPR011053">
    <property type="entry name" value="Single_hybrid_motif"/>
</dbReference>
<evidence type="ECO:0000256" key="6">
    <source>
        <dbReference type="SAM" id="Phobius"/>
    </source>
</evidence>
<dbReference type="GO" id="GO:0031405">
    <property type="term" value="F:lipoic acid binding"/>
    <property type="evidence" value="ECO:0007669"/>
    <property type="project" value="TreeGrafter"/>
</dbReference>
<evidence type="ECO:0000313" key="8">
    <source>
        <dbReference type="EMBL" id="WDD96604.1"/>
    </source>
</evidence>
<dbReference type="EMBL" id="CP059735">
    <property type="protein sequence ID" value="WDD96604.1"/>
    <property type="molecule type" value="Genomic_DNA"/>
</dbReference>
<dbReference type="PROSITE" id="PS50968">
    <property type="entry name" value="BIOTINYL_LIPOYL"/>
    <property type="match status" value="2"/>
</dbReference>
<dbReference type="KEGG" id="tact:SG35_014570"/>
<keyword evidence="6" id="KW-0472">Membrane</keyword>
<dbReference type="Proteomes" id="UP000032568">
    <property type="component" value="Chromosome"/>
</dbReference>
<protein>
    <recommendedName>
        <fullName evidence="7">Lipoyl-binding domain-containing protein</fullName>
    </recommendedName>
</protein>
<keyword evidence="5" id="KW-0012">Acyltransferase</keyword>
<feature type="transmembrane region" description="Helical" evidence="6">
    <location>
        <begin position="215"/>
        <end position="239"/>
    </location>
</feature>
<dbReference type="CDD" id="cd06849">
    <property type="entry name" value="lipoyl_domain"/>
    <property type="match status" value="2"/>
</dbReference>
<dbReference type="SUPFAM" id="SSF51230">
    <property type="entry name" value="Single hybrid motif"/>
    <property type="match status" value="2"/>
</dbReference>
<evidence type="ECO:0000256" key="5">
    <source>
        <dbReference type="ARBA" id="ARBA00023315"/>
    </source>
</evidence>
<evidence type="ECO:0000256" key="4">
    <source>
        <dbReference type="ARBA" id="ARBA00022823"/>
    </source>
</evidence>
<dbReference type="Gene3D" id="2.40.50.100">
    <property type="match status" value="2"/>
</dbReference>
<keyword evidence="4" id="KW-0450">Lipoyl</keyword>
<keyword evidence="6" id="KW-0812">Transmembrane</keyword>
<evidence type="ECO:0000256" key="3">
    <source>
        <dbReference type="ARBA" id="ARBA00022679"/>
    </source>
</evidence>
<accession>A0AAE9YH32</accession>
<keyword evidence="9" id="KW-1185">Reference proteome</keyword>
<gene>
    <name evidence="8" type="ORF">SG35_014570</name>
</gene>
<reference evidence="8 9" key="2">
    <citation type="journal article" date="2022" name="Mar. Drugs">
        <title>Bioassay-Guided Fractionation Leads to the Detection of Cholic Acid Generated by the Rare Thalassomonas sp.</title>
        <authorList>
            <person name="Pheiffer F."/>
            <person name="Schneider Y.K."/>
            <person name="Hansen E.H."/>
            <person name="Andersen J.H."/>
            <person name="Isaksson J."/>
            <person name="Busche T."/>
            <person name="R C."/>
            <person name="Kalinowski J."/>
            <person name="Zyl L.V."/>
            <person name="Trindade M."/>
        </authorList>
    </citation>
    <scope>NUCLEOTIDE SEQUENCE [LARGE SCALE GENOMIC DNA]</scope>
    <source>
        <strain evidence="8 9">A5K-106</strain>
    </source>
</reference>
<dbReference type="PANTHER" id="PTHR43178:SF5">
    <property type="entry name" value="LIPOAMIDE ACYLTRANSFERASE COMPONENT OF BRANCHED-CHAIN ALPHA-KETO ACID DEHYDROGENASE COMPLEX, MITOCHONDRIAL"/>
    <property type="match status" value="1"/>
</dbReference>
<evidence type="ECO:0000256" key="1">
    <source>
        <dbReference type="ARBA" id="ARBA00001938"/>
    </source>
</evidence>
<comment type="subunit">
    <text evidence="2">Forms a 24-polypeptide structural core with octahedral symmetry.</text>
</comment>
<dbReference type="InterPro" id="IPR050743">
    <property type="entry name" value="2-oxoacid_DH_E2_comp"/>
</dbReference>
<reference evidence="8 9" key="1">
    <citation type="journal article" date="2015" name="Genome Announc.">
        <title>Draft Genome Sequences of Marine Isolates of Thalassomonas viridans and Thalassomonas actiniarum.</title>
        <authorList>
            <person name="Olonade I."/>
            <person name="van Zyl L.J."/>
            <person name="Trindade M."/>
        </authorList>
    </citation>
    <scope>NUCLEOTIDE SEQUENCE [LARGE SCALE GENOMIC DNA]</scope>
    <source>
        <strain evidence="8 9">A5K-106</strain>
    </source>
</reference>
<dbReference type="InterPro" id="IPR003016">
    <property type="entry name" value="2-oxoA_DH_lipoyl-BS"/>
</dbReference>
<evidence type="ECO:0000259" key="7">
    <source>
        <dbReference type="PROSITE" id="PS50968"/>
    </source>
</evidence>